<organism evidence="1 2">
    <name type="scientific">Spirosoma linguale (strain ATCC 33905 / DSM 74 / LMG 10896 / Claus 1)</name>
    <dbReference type="NCBI Taxonomy" id="504472"/>
    <lineage>
        <taxon>Bacteria</taxon>
        <taxon>Pseudomonadati</taxon>
        <taxon>Bacteroidota</taxon>
        <taxon>Cytophagia</taxon>
        <taxon>Cytophagales</taxon>
        <taxon>Cytophagaceae</taxon>
        <taxon>Spirosoma</taxon>
    </lineage>
</organism>
<accession>D2QU41</accession>
<protein>
    <submittedName>
        <fullName evidence="1">Uncharacterized protein</fullName>
    </submittedName>
</protein>
<proteinExistence type="predicted"/>
<keyword evidence="2" id="KW-1185">Reference proteome</keyword>
<reference evidence="1 2" key="1">
    <citation type="journal article" date="2010" name="Stand. Genomic Sci.">
        <title>Complete genome sequence of Spirosoma linguale type strain (1).</title>
        <authorList>
            <person name="Lail K."/>
            <person name="Sikorski J."/>
            <person name="Saunders E."/>
            <person name="Lapidus A."/>
            <person name="Glavina Del Rio T."/>
            <person name="Copeland A."/>
            <person name="Tice H."/>
            <person name="Cheng J.-F."/>
            <person name="Lucas S."/>
            <person name="Nolan M."/>
            <person name="Bruce D."/>
            <person name="Goodwin L."/>
            <person name="Pitluck S."/>
            <person name="Ivanova N."/>
            <person name="Mavromatis K."/>
            <person name="Ovchinnikova G."/>
            <person name="Pati A."/>
            <person name="Chen A."/>
            <person name="Palaniappan K."/>
            <person name="Land M."/>
            <person name="Hauser L."/>
            <person name="Chang Y.-J."/>
            <person name="Jeffries C.D."/>
            <person name="Chain P."/>
            <person name="Brettin T."/>
            <person name="Detter J.C."/>
            <person name="Schuetze A."/>
            <person name="Rohde M."/>
            <person name="Tindall B.J."/>
            <person name="Goeker M."/>
            <person name="Bristow J."/>
            <person name="Eisen J.A."/>
            <person name="Markowitz V."/>
            <person name="Hugenholtz P."/>
            <person name="Kyrpides N.C."/>
            <person name="Klenk H.-P."/>
            <person name="Chen F."/>
        </authorList>
    </citation>
    <scope>NUCLEOTIDE SEQUENCE [LARGE SCALE GENOMIC DNA]</scope>
    <source>
        <strain evidence="2">ATCC 33905 / DSM 74 / LMG 10896 / Claus 1</strain>
    </source>
</reference>
<dbReference type="eggNOG" id="ENOG5034BNW">
    <property type="taxonomic scope" value="Bacteria"/>
</dbReference>
<sequence length="127" mass="14680">MRLYPAKSGSWMKSQYRQTLMTTTMNRFSVLYMLKGQYHHIGASTHAEAVSLLQNLSTNTKRVPIGIYDDKTELFEWEPSRQQIYTTGTIEEQGKLADQIITIAQSLRRRDASWQPAGTFRRPSFFA</sequence>
<dbReference type="AlphaFoldDB" id="D2QU41"/>
<dbReference type="EMBL" id="CP001769">
    <property type="protein sequence ID" value="ADB42323.1"/>
    <property type="molecule type" value="Genomic_DNA"/>
</dbReference>
<evidence type="ECO:0000313" key="2">
    <source>
        <dbReference type="Proteomes" id="UP000002028"/>
    </source>
</evidence>
<name>D2QU41_SPILD</name>
<dbReference type="KEGG" id="sli:Slin_6364"/>
<dbReference type="Proteomes" id="UP000002028">
    <property type="component" value="Chromosome"/>
</dbReference>
<gene>
    <name evidence="1" type="ordered locus">Slin_6364</name>
</gene>
<evidence type="ECO:0000313" key="1">
    <source>
        <dbReference type="EMBL" id="ADB42323.1"/>
    </source>
</evidence>
<dbReference type="HOGENOM" id="CLU_153756_0_0_10"/>